<dbReference type="PROSITE" id="PS00721">
    <property type="entry name" value="FTHFS_1"/>
    <property type="match status" value="1"/>
</dbReference>
<feature type="region of interest" description="Disordered" evidence="7">
    <location>
        <begin position="202"/>
        <end position="234"/>
    </location>
</feature>
<dbReference type="Gene3D" id="1.10.8.770">
    <property type="match status" value="1"/>
</dbReference>
<dbReference type="FunFam" id="3.40.50.300:FF:000245">
    <property type="entry name" value="C-1-tetrahydrofolate synthase, cytoplasmic"/>
    <property type="match status" value="1"/>
</dbReference>
<dbReference type="GO" id="GO:0004329">
    <property type="term" value="F:formate-tetrahydrofolate ligase activity"/>
    <property type="evidence" value="ECO:0007669"/>
    <property type="project" value="UniProtKB-EC"/>
</dbReference>
<dbReference type="Gene3D" id="3.40.50.300">
    <property type="entry name" value="P-loop containing nucleotide triphosphate hydrolases"/>
    <property type="match status" value="1"/>
</dbReference>
<dbReference type="GO" id="GO:0005524">
    <property type="term" value="F:ATP binding"/>
    <property type="evidence" value="ECO:0007669"/>
    <property type="project" value="UniProtKB-KW"/>
</dbReference>
<dbReference type="SUPFAM" id="SSF52540">
    <property type="entry name" value="P-loop containing nucleoside triphosphate hydrolases"/>
    <property type="match status" value="1"/>
</dbReference>
<protein>
    <recommendedName>
        <fullName evidence="2">formate--tetrahydrofolate ligase</fullName>
        <ecNumber evidence="2">6.3.4.3</ecNumber>
    </recommendedName>
</protein>
<evidence type="ECO:0000256" key="2">
    <source>
        <dbReference type="ARBA" id="ARBA00012295"/>
    </source>
</evidence>
<evidence type="ECO:0000256" key="3">
    <source>
        <dbReference type="ARBA" id="ARBA00022563"/>
    </source>
</evidence>
<dbReference type="InterPro" id="IPR000559">
    <property type="entry name" value="Formate_THF_ligase"/>
</dbReference>
<keyword evidence="4" id="KW-0436">Ligase</keyword>
<proteinExistence type="predicted"/>
<evidence type="ECO:0000256" key="6">
    <source>
        <dbReference type="ARBA" id="ARBA00022840"/>
    </source>
</evidence>
<feature type="compositionally biased region" description="Gly residues" evidence="7">
    <location>
        <begin position="216"/>
        <end position="225"/>
    </location>
</feature>
<reference evidence="8" key="1">
    <citation type="submission" date="2019-12" db="EMBL/GenBank/DDBJ databases">
        <title>Genome sequencing and annotation of Brassica cretica.</title>
        <authorList>
            <person name="Studholme D.J."/>
            <person name="Sarris P.F."/>
        </authorList>
    </citation>
    <scope>NUCLEOTIDE SEQUENCE</scope>
    <source>
        <strain evidence="8">PFS-102/07</strain>
        <tissue evidence="8">Leaf</tissue>
    </source>
</reference>
<dbReference type="InterPro" id="IPR020628">
    <property type="entry name" value="Formate_THF_ligase_CS"/>
</dbReference>
<comment type="pathway">
    <text evidence="1">One-carbon metabolism; tetrahydrofolate interconversion.</text>
</comment>
<organism evidence="8">
    <name type="scientific">Brassica cretica</name>
    <name type="common">Mustard</name>
    <dbReference type="NCBI Taxonomy" id="69181"/>
    <lineage>
        <taxon>Eukaryota</taxon>
        <taxon>Viridiplantae</taxon>
        <taxon>Streptophyta</taxon>
        <taxon>Embryophyta</taxon>
        <taxon>Tracheophyta</taxon>
        <taxon>Spermatophyta</taxon>
        <taxon>Magnoliopsida</taxon>
        <taxon>eudicotyledons</taxon>
        <taxon>Gunneridae</taxon>
        <taxon>Pentapetalae</taxon>
        <taxon>rosids</taxon>
        <taxon>malvids</taxon>
        <taxon>Brassicales</taxon>
        <taxon>Brassicaceae</taxon>
        <taxon>Brassiceae</taxon>
        <taxon>Brassica</taxon>
    </lineage>
</organism>
<dbReference type="EC" id="6.3.4.3" evidence="2"/>
<evidence type="ECO:0000313" key="8">
    <source>
        <dbReference type="EMBL" id="KAF2595357.1"/>
    </source>
</evidence>
<dbReference type="AlphaFoldDB" id="A0A8S9KNN7"/>
<evidence type="ECO:0000256" key="4">
    <source>
        <dbReference type="ARBA" id="ARBA00022598"/>
    </source>
</evidence>
<dbReference type="Pfam" id="PF01268">
    <property type="entry name" value="FTHFS"/>
    <property type="match status" value="1"/>
</dbReference>
<sequence length="271" mass="29803">MSSSRKLQVVSPVPADIDIANSVEPLHIAEIAKDLNLSPLHYDLYGKYKAKVLLSAFDELEDREDGYYVVVGGITPTPLGEGKSTTTVGLCQALGAYLDKKVVTCLRQPSQGPTFGIKGGAAGGGYSQVIPMDEFNLHLTGDIHAITASNNLLAAAIDTRIFHEASQSDKALFNRLCPVNKEGKRSFSDIMFRRLTKLGISKTRRSRREKSREHSGGGPRRVGGEGGEEKRGICEKGWADWPSRGLEGLLRTFRDLEEEEEKDMAERREIL</sequence>
<dbReference type="EMBL" id="QGKY02000164">
    <property type="protein sequence ID" value="KAF2595357.1"/>
    <property type="molecule type" value="Genomic_DNA"/>
</dbReference>
<accession>A0A8S9KNN7</accession>
<dbReference type="InterPro" id="IPR027417">
    <property type="entry name" value="P-loop_NTPase"/>
</dbReference>
<comment type="caution">
    <text evidence="8">The sequence shown here is derived from an EMBL/GenBank/DDBJ whole genome shotgun (WGS) entry which is preliminary data.</text>
</comment>
<keyword evidence="5" id="KW-0547">Nucleotide-binding</keyword>
<evidence type="ECO:0000256" key="7">
    <source>
        <dbReference type="SAM" id="MobiDB-lite"/>
    </source>
</evidence>
<name>A0A8S9KNN7_BRACR</name>
<evidence type="ECO:0000256" key="1">
    <source>
        <dbReference type="ARBA" id="ARBA00004777"/>
    </source>
</evidence>
<keyword evidence="3" id="KW-0554">One-carbon metabolism</keyword>
<dbReference type="GO" id="GO:0006730">
    <property type="term" value="P:one-carbon metabolic process"/>
    <property type="evidence" value="ECO:0007669"/>
    <property type="project" value="UniProtKB-KW"/>
</dbReference>
<keyword evidence="6" id="KW-0067">ATP-binding</keyword>
<evidence type="ECO:0000256" key="5">
    <source>
        <dbReference type="ARBA" id="ARBA00022741"/>
    </source>
</evidence>
<gene>
    <name evidence="8" type="ORF">F2Q70_00042677</name>
</gene>